<dbReference type="Proteomes" id="UP001595844">
    <property type="component" value="Unassembled WGS sequence"/>
</dbReference>
<proteinExistence type="predicted"/>
<reference evidence="2" key="1">
    <citation type="journal article" date="2019" name="Int. J. Syst. Evol. Microbiol.">
        <title>The Global Catalogue of Microorganisms (GCM) 10K type strain sequencing project: providing services to taxonomists for standard genome sequencing and annotation.</title>
        <authorList>
            <consortium name="The Broad Institute Genomics Platform"/>
            <consortium name="The Broad Institute Genome Sequencing Center for Infectious Disease"/>
            <person name="Wu L."/>
            <person name="Ma J."/>
        </authorList>
    </citation>
    <scope>NUCLEOTIDE SEQUENCE [LARGE SCALE GENOMIC DNA]</scope>
    <source>
        <strain evidence="2">IBRC-M 10490</strain>
    </source>
</reference>
<evidence type="ECO:0000313" key="2">
    <source>
        <dbReference type="Proteomes" id="UP001595844"/>
    </source>
</evidence>
<comment type="caution">
    <text evidence="1">The sequence shown here is derived from an EMBL/GenBank/DDBJ whole genome shotgun (WGS) entry which is preliminary data.</text>
</comment>
<dbReference type="RefSeq" id="WP_378566330.1">
    <property type="nucleotide sequence ID" value="NZ_JBHSDL010000028.1"/>
</dbReference>
<organism evidence="1 2">
    <name type="scientific">Nocardia halotolerans</name>
    <dbReference type="NCBI Taxonomy" id="1755878"/>
    <lineage>
        <taxon>Bacteria</taxon>
        <taxon>Bacillati</taxon>
        <taxon>Actinomycetota</taxon>
        <taxon>Actinomycetes</taxon>
        <taxon>Mycobacteriales</taxon>
        <taxon>Nocardiaceae</taxon>
        <taxon>Nocardia</taxon>
    </lineage>
</organism>
<evidence type="ECO:0008006" key="3">
    <source>
        <dbReference type="Google" id="ProtNLM"/>
    </source>
</evidence>
<evidence type="ECO:0000313" key="1">
    <source>
        <dbReference type="EMBL" id="MFC4376809.1"/>
    </source>
</evidence>
<sequence>MDCDIKTAIESLHDDLATWLGSQACDAVFERFAAAQHRSFSMVTTAGETLRRDELLTGLRAARNARPGLRIDISELEELVAEPGAVVVRFLESHHHAGEVTRRRVSAVLIPTPDESGFHWLVVHETEVAPD</sequence>
<protein>
    <recommendedName>
        <fullName evidence="3">DUF4440 domain-containing protein</fullName>
    </recommendedName>
</protein>
<dbReference type="SUPFAM" id="SSF54427">
    <property type="entry name" value="NTF2-like"/>
    <property type="match status" value="1"/>
</dbReference>
<dbReference type="EMBL" id="JBHSDL010000028">
    <property type="protein sequence ID" value="MFC4376809.1"/>
    <property type="molecule type" value="Genomic_DNA"/>
</dbReference>
<dbReference type="InterPro" id="IPR016918">
    <property type="entry name" value="UCP029394"/>
</dbReference>
<accession>A0ABV8VL83</accession>
<gene>
    <name evidence="1" type="ORF">ACFO5K_22220</name>
</gene>
<keyword evidence="2" id="KW-1185">Reference proteome</keyword>
<dbReference type="PIRSF" id="PIRSF029394">
    <property type="entry name" value="UCP029394"/>
    <property type="match status" value="1"/>
</dbReference>
<dbReference type="Gene3D" id="3.10.450.50">
    <property type="match status" value="1"/>
</dbReference>
<dbReference type="InterPro" id="IPR032710">
    <property type="entry name" value="NTF2-like_dom_sf"/>
</dbReference>
<name>A0ABV8VL83_9NOCA</name>